<dbReference type="AlphaFoldDB" id="A0A378KKL5"/>
<name>A0A378KKL5_9GAMM</name>
<proteinExistence type="predicted"/>
<evidence type="ECO:0008006" key="5">
    <source>
        <dbReference type="Google" id="ProtNLM"/>
    </source>
</evidence>
<reference evidence="3 4" key="1">
    <citation type="submission" date="2018-06" db="EMBL/GenBank/DDBJ databases">
        <authorList>
            <consortium name="Pathogen Informatics"/>
            <person name="Doyle S."/>
        </authorList>
    </citation>
    <scope>NUCLEOTIDE SEQUENCE [LARGE SCALE GENOMIC DNA]</scope>
    <source>
        <strain evidence="3 4">NCTC11978</strain>
    </source>
</reference>
<evidence type="ECO:0000313" key="3">
    <source>
        <dbReference type="EMBL" id="STX88378.1"/>
    </source>
</evidence>
<dbReference type="Proteomes" id="UP000254033">
    <property type="component" value="Unassembled WGS sequence"/>
</dbReference>
<gene>
    <name evidence="3" type="ORF">NCTC11978_03395</name>
</gene>
<organism evidence="3 4">
    <name type="scientific">Legionella feeleii</name>
    <dbReference type="NCBI Taxonomy" id="453"/>
    <lineage>
        <taxon>Bacteria</taxon>
        <taxon>Pseudomonadati</taxon>
        <taxon>Pseudomonadota</taxon>
        <taxon>Gammaproteobacteria</taxon>
        <taxon>Legionellales</taxon>
        <taxon>Legionellaceae</taxon>
        <taxon>Legionella</taxon>
    </lineage>
</organism>
<evidence type="ECO:0000256" key="2">
    <source>
        <dbReference type="SAM" id="SignalP"/>
    </source>
</evidence>
<dbReference type="EMBL" id="UGNY01000002">
    <property type="protein sequence ID" value="STX88378.1"/>
    <property type="molecule type" value="Genomic_DNA"/>
</dbReference>
<feature type="region of interest" description="Disordered" evidence="1">
    <location>
        <begin position="544"/>
        <end position="564"/>
    </location>
</feature>
<protein>
    <recommendedName>
        <fullName evidence="5">Substrate of the Dot/Icm secretion system</fullName>
    </recommendedName>
</protein>
<evidence type="ECO:0000313" key="4">
    <source>
        <dbReference type="Proteomes" id="UP000254033"/>
    </source>
</evidence>
<keyword evidence="2" id="KW-0732">Signal</keyword>
<feature type="signal peptide" evidence="2">
    <location>
        <begin position="1"/>
        <end position="17"/>
    </location>
</feature>
<accession>A0A378KKL5</accession>
<feature type="chain" id="PRO_5016573277" description="Substrate of the Dot/Icm secretion system" evidence="2">
    <location>
        <begin position="18"/>
        <end position="564"/>
    </location>
</feature>
<evidence type="ECO:0000256" key="1">
    <source>
        <dbReference type="SAM" id="MobiDB-lite"/>
    </source>
</evidence>
<dbReference type="RefSeq" id="WP_115176574.1">
    <property type="nucleotide sequence ID" value="NZ_UGNY01000002.1"/>
</dbReference>
<sequence>MKLLKFFTMLVTLVVVARRNAELMTESTFDSHIKNEDWLPYNEIFDANYRYEADAYSSIDEWPINQNVVNYNFLGMFLESAVNEYTATKDFIKNINKEKVTPTLKKEYVDRIESLLKKMRGNPDLSKDILTKVEETYVLEELVKTEKLLTIFQKNGLKGKVAEQLFFGGHFMLEDGGALFEELKDIKDKNGKLVAQERFSSHFSATRVEEWGISCGRIIPEILFIKSIDSEGRVFSHFQVEASPWRMTPSGGLSNFIPSLDSLQTMEHVYDSLIYFAAKQISHFRNQTIWNRSSYGWSPFADNNPIKSLDSLPDFTEIPDTQLTEVVSIILDKGFELLDKQYAGFIRERLFDTEKWLENYEINELAIVLVFSTILYILKKQDRETSLSNVKKELYALSFIIVKQLLTDSTITLVLQTLNDEKVTNSLLRLPLEQQLIGIICSATIAVVILKDKNAQKTLLEGVDMALTNKLVTGLVRQLKNPFLETLSLLGVAYANKNVSKTLLNDGVKKLLEKTPSIDAQPIVRQGMRFFSRVSNPWPVVNSANNESNIDEEPDSEVGARNAL</sequence>